<dbReference type="Gene3D" id="3.40.640.10">
    <property type="entry name" value="Type I PLP-dependent aspartate aminotransferase-like (Major domain)"/>
    <property type="match status" value="1"/>
</dbReference>
<evidence type="ECO:0000256" key="6">
    <source>
        <dbReference type="ARBA" id="ARBA00022898"/>
    </source>
</evidence>
<dbReference type="OrthoDB" id="9763453at2"/>
<evidence type="ECO:0000313" key="11">
    <source>
        <dbReference type="Proteomes" id="UP000219331"/>
    </source>
</evidence>
<evidence type="ECO:0000256" key="2">
    <source>
        <dbReference type="ARBA" id="ARBA00007441"/>
    </source>
</evidence>
<dbReference type="InterPro" id="IPR004838">
    <property type="entry name" value="NHTrfase_class1_PyrdxlP-BS"/>
</dbReference>
<evidence type="ECO:0000256" key="7">
    <source>
        <dbReference type="ARBA" id="ARBA00049185"/>
    </source>
</evidence>
<dbReference type="InterPro" id="IPR050596">
    <property type="entry name" value="AspAT/PAT-like"/>
</dbReference>
<evidence type="ECO:0000259" key="9">
    <source>
        <dbReference type="Pfam" id="PF00155"/>
    </source>
</evidence>
<keyword evidence="6" id="KW-0663">Pyridoxal phosphate</keyword>
<dbReference type="InterPro" id="IPR004839">
    <property type="entry name" value="Aminotransferase_I/II_large"/>
</dbReference>
<accession>A0A285SWK7</accession>
<dbReference type="GO" id="GO:0030170">
    <property type="term" value="F:pyridoxal phosphate binding"/>
    <property type="evidence" value="ECO:0007669"/>
    <property type="project" value="InterPro"/>
</dbReference>
<gene>
    <name evidence="10" type="ORF">SAMN05421512_10745</name>
</gene>
<dbReference type="EMBL" id="OBML01000007">
    <property type="protein sequence ID" value="SOC12861.1"/>
    <property type="molecule type" value="Genomic_DNA"/>
</dbReference>
<dbReference type="EC" id="2.6.1.-" evidence="8"/>
<dbReference type="PANTHER" id="PTHR46383">
    <property type="entry name" value="ASPARTATE AMINOTRANSFERASE"/>
    <property type="match status" value="1"/>
</dbReference>
<comment type="subunit">
    <text evidence="3">Homodimer.</text>
</comment>
<organism evidence="10 11">
    <name type="scientific">Stappia indica</name>
    <dbReference type="NCBI Taxonomy" id="538381"/>
    <lineage>
        <taxon>Bacteria</taxon>
        <taxon>Pseudomonadati</taxon>
        <taxon>Pseudomonadota</taxon>
        <taxon>Alphaproteobacteria</taxon>
        <taxon>Hyphomicrobiales</taxon>
        <taxon>Stappiaceae</taxon>
        <taxon>Stappia</taxon>
    </lineage>
</organism>
<dbReference type="PANTHER" id="PTHR46383:SF1">
    <property type="entry name" value="ASPARTATE AMINOTRANSFERASE"/>
    <property type="match status" value="1"/>
</dbReference>
<dbReference type="GO" id="GO:0006520">
    <property type="term" value="P:amino acid metabolic process"/>
    <property type="evidence" value="ECO:0007669"/>
    <property type="project" value="InterPro"/>
</dbReference>
<dbReference type="InterPro" id="IPR015422">
    <property type="entry name" value="PyrdxlP-dep_Trfase_small"/>
</dbReference>
<evidence type="ECO:0000256" key="8">
    <source>
        <dbReference type="RuleBase" id="RU000481"/>
    </source>
</evidence>
<dbReference type="Gene3D" id="3.90.1150.10">
    <property type="entry name" value="Aspartate Aminotransferase, domain 1"/>
    <property type="match status" value="1"/>
</dbReference>
<dbReference type="InterPro" id="IPR015421">
    <property type="entry name" value="PyrdxlP-dep_Trfase_major"/>
</dbReference>
<dbReference type="InterPro" id="IPR015424">
    <property type="entry name" value="PyrdxlP-dep_Trfase"/>
</dbReference>
<keyword evidence="4 8" id="KW-0032">Aminotransferase</keyword>
<proteinExistence type="inferred from homology"/>
<keyword evidence="5 8" id="KW-0808">Transferase</keyword>
<evidence type="ECO:0000256" key="4">
    <source>
        <dbReference type="ARBA" id="ARBA00022576"/>
    </source>
</evidence>
<dbReference type="PROSITE" id="PS00105">
    <property type="entry name" value="AA_TRANSFER_CLASS_1"/>
    <property type="match status" value="1"/>
</dbReference>
<dbReference type="FunFam" id="3.40.640.10:FF:000033">
    <property type="entry name" value="Aspartate aminotransferase"/>
    <property type="match status" value="1"/>
</dbReference>
<evidence type="ECO:0000256" key="1">
    <source>
        <dbReference type="ARBA" id="ARBA00001933"/>
    </source>
</evidence>
<evidence type="ECO:0000256" key="3">
    <source>
        <dbReference type="ARBA" id="ARBA00011738"/>
    </source>
</evidence>
<dbReference type="STRING" id="538381.GCA_001696535_03565"/>
<comment type="catalytic activity">
    <reaction evidence="7">
        <text>L-aspartate + 2-oxoglutarate = oxaloacetate + L-glutamate</text>
        <dbReference type="Rhea" id="RHEA:21824"/>
        <dbReference type="ChEBI" id="CHEBI:16452"/>
        <dbReference type="ChEBI" id="CHEBI:16810"/>
        <dbReference type="ChEBI" id="CHEBI:29985"/>
        <dbReference type="ChEBI" id="CHEBI:29991"/>
        <dbReference type="EC" id="2.6.1.1"/>
    </reaction>
</comment>
<keyword evidence="11" id="KW-1185">Reference proteome</keyword>
<dbReference type="SUPFAM" id="SSF53383">
    <property type="entry name" value="PLP-dependent transferases"/>
    <property type="match status" value="1"/>
</dbReference>
<dbReference type="RefSeq" id="WP_097175266.1">
    <property type="nucleotide sequence ID" value="NZ_OBML01000007.1"/>
</dbReference>
<dbReference type="GO" id="GO:0004069">
    <property type="term" value="F:L-aspartate:2-oxoglutarate aminotransferase activity"/>
    <property type="evidence" value="ECO:0007669"/>
    <property type="project" value="UniProtKB-EC"/>
</dbReference>
<evidence type="ECO:0000256" key="5">
    <source>
        <dbReference type="ARBA" id="ARBA00022679"/>
    </source>
</evidence>
<comment type="similarity">
    <text evidence="2 8">Belongs to the class-I pyridoxal-phosphate-dependent aminotransferase family.</text>
</comment>
<sequence length="403" mass="42626">MTYEAERASLIKLSPAMAISVRARELRAGGADVVDLSVGEPDFDTPAHILDAAEAAMRAGATRYTAADGTAELKDAIAAKFARENGLEFSRQEISAGNGAKQVIFNALMATLEPGDEVLVPAPYWVSYTDMALLLGGVPKVVECPIEADFKPTPEQLEAAITPKTRWLFLNSPGNPSGAAFSRAELEALGAMLERHPRVLVLSDEIYEHILHDGAQATPFLAACPRLRDRTVTVNGVSKAYAMTGWRIGYAAGPAGLIKVMAKIQSQSTSNPCSVAQAAAVAALNGPQGFVAEAGREYTARRDLVIDGLSGIPGLRLRKPEGAFYAFLECKSLIGRLRPDGRRLAGDADVSEYLLEAAGVATVPGSAFGLSPYVRLSFAAARPLLEAACTRIREAVAALGDEA</sequence>
<feature type="domain" description="Aminotransferase class I/classII large" evidence="9">
    <location>
        <begin position="32"/>
        <end position="392"/>
    </location>
</feature>
<protein>
    <recommendedName>
        <fullName evidence="8">Aminotransferase</fullName>
        <ecNumber evidence="8">2.6.1.-</ecNumber>
    </recommendedName>
</protein>
<dbReference type="Proteomes" id="UP000219331">
    <property type="component" value="Unassembled WGS sequence"/>
</dbReference>
<name>A0A285SWK7_9HYPH</name>
<dbReference type="CDD" id="cd00609">
    <property type="entry name" value="AAT_like"/>
    <property type="match status" value="1"/>
</dbReference>
<dbReference type="AlphaFoldDB" id="A0A285SWK7"/>
<evidence type="ECO:0000313" key="10">
    <source>
        <dbReference type="EMBL" id="SOC12861.1"/>
    </source>
</evidence>
<reference evidence="10 11" key="1">
    <citation type="submission" date="2017-08" db="EMBL/GenBank/DDBJ databases">
        <authorList>
            <person name="de Groot N.N."/>
        </authorList>
    </citation>
    <scope>NUCLEOTIDE SEQUENCE [LARGE SCALE GENOMIC DNA]</scope>
    <source>
        <strain evidence="10 11">USBA 352</strain>
    </source>
</reference>
<dbReference type="Pfam" id="PF00155">
    <property type="entry name" value="Aminotran_1_2"/>
    <property type="match status" value="1"/>
</dbReference>
<comment type="cofactor">
    <cofactor evidence="1 8">
        <name>pyridoxal 5'-phosphate</name>
        <dbReference type="ChEBI" id="CHEBI:597326"/>
    </cofactor>
</comment>